<evidence type="ECO:0000259" key="7">
    <source>
        <dbReference type="PROSITE" id="PS51297"/>
    </source>
</evidence>
<dbReference type="InterPro" id="IPR033896">
    <property type="entry name" value="MEF2-like_N"/>
</dbReference>
<dbReference type="PROSITE" id="PS50066">
    <property type="entry name" value="MADS_BOX_2"/>
    <property type="match status" value="1"/>
</dbReference>
<dbReference type="GO" id="GO:0045944">
    <property type="term" value="P:positive regulation of transcription by RNA polymerase II"/>
    <property type="evidence" value="ECO:0007669"/>
    <property type="project" value="InterPro"/>
</dbReference>
<evidence type="ECO:0000256" key="1">
    <source>
        <dbReference type="ARBA" id="ARBA00004123"/>
    </source>
</evidence>
<dbReference type="PRINTS" id="PR00404">
    <property type="entry name" value="MADSDOMAIN"/>
</dbReference>
<dbReference type="EMBL" id="KC701395">
    <property type="protein sequence ID" value="AGH39919.1"/>
    <property type="molecule type" value="Genomic_DNA"/>
</dbReference>
<dbReference type="AlphaFoldDB" id="M4RMP2"/>
<dbReference type="Gene3D" id="3.40.1810.10">
    <property type="entry name" value="Transcription factor, MADS-box"/>
    <property type="match status" value="1"/>
</dbReference>
<evidence type="ECO:0000256" key="5">
    <source>
        <dbReference type="ARBA" id="ARBA00023242"/>
    </source>
</evidence>
<dbReference type="GO" id="GO:0046983">
    <property type="term" value="F:protein dimerization activity"/>
    <property type="evidence" value="ECO:0007669"/>
    <property type="project" value="InterPro"/>
</dbReference>
<feature type="domain" description="K-box" evidence="7">
    <location>
        <begin position="84"/>
        <end position="178"/>
    </location>
</feature>
<dbReference type="InterPro" id="IPR050142">
    <property type="entry name" value="MADS-box/MEF2_TF"/>
</dbReference>
<dbReference type="CDD" id="cd00265">
    <property type="entry name" value="MADS_MEF2_like"/>
    <property type="match status" value="1"/>
</dbReference>
<dbReference type="InterPro" id="IPR002100">
    <property type="entry name" value="TF_MADSbox"/>
</dbReference>
<evidence type="ECO:0000259" key="6">
    <source>
        <dbReference type="PROSITE" id="PS50066"/>
    </source>
</evidence>
<dbReference type="Pfam" id="PF01486">
    <property type="entry name" value="K-box"/>
    <property type="match status" value="1"/>
</dbReference>
<evidence type="ECO:0000256" key="3">
    <source>
        <dbReference type="ARBA" id="ARBA00023125"/>
    </source>
</evidence>
<dbReference type="InterPro" id="IPR002487">
    <property type="entry name" value="TF_Kbox"/>
</dbReference>
<feature type="domain" description="MADS-box" evidence="6">
    <location>
        <begin position="1"/>
        <end position="61"/>
    </location>
</feature>
<name>M4RMP2_9MAGN</name>
<dbReference type="SUPFAM" id="SSF55455">
    <property type="entry name" value="SRF-like"/>
    <property type="match status" value="1"/>
</dbReference>
<evidence type="ECO:0000256" key="2">
    <source>
        <dbReference type="ARBA" id="ARBA00023015"/>
    </source>
</evidence>
<accession>M4RMP2</accession>
<organism evidence="8">
    <name type="scientific">Clematis macropetala</name>
    <dbReference type="NCBI Taxonomy" id="1111104"/>
    <lineage>
        <taxon>Eukaryota</taxon>
        <taxon>Viridiplantae</taxon>
        <taxon>Streptophyta</taxon>
        <taxon>Embryophyta</taxon>
        <taxon>Tracheophyta</taxon>
        <taxon>Spermatophyta</taxon>
        <taxon>Magnoliopsida</taxon>
        <taxon>Ranunculales</taxon>
        <taxon>Ranunculaceae</taxon>
        <taxon>Ranunculoideae</taxon>
        <taxon>Anemoneae</taxon>
        <taxon>Clematis</taxon>
    </lineage>
</organism>
<keyword evidence="3" id="KW-0238">DNA-binding</keyword>
<dbReference type="PROSITE" id="PS51297">
    <property type="entry name" value="K_BOX"/>
    <property type="match status" value="1"/>
</dbReference>
<gene>
    <name evidence="8" type="primary">AP3-1</name>
</gene>
<protein>
    <submittedName>
        <fullName evidence="8">MADS domain protein</fullName>
    </submittedName>
</protein>
<evidence type="ECO:0000256" key="4">
    <source>
        <dbReference type="ARBA" id="ARBA00023163"/>
    </source>
</evidence>
<evidence type="ECO:0000313" key="8">
    <source>
        <dbReference type="EMBL" id="AGH39919.1"/>
    </source>
</evidence>
<reference evidence="8" key="1">
    <citation type="journal article" date="2013" name="Proc. Natl. Acad. Sci. U.S.A.">
        <title>Disruption of the petal identity gene APETALA3-3 is highly correlated with loss of petals within the buttercup family (Ranunculaceae).</title>
        <authorList>
            <person name="Zhang R."/>
            <person name="Guo C."/>
            <person name="Zhang W."/>
            <person name="Wang P."/>
            <person name="Li L."/>
            <person name="Duan X."/>
            <person name="Du Q."/>
            <person name="Zhao L."/>
            <person name="Shan H."/>
            <person name="Hodges S.A."/>
            <person name="Kramer E.M."/>
            <person name="Ren Y."/>
            <person name="Kong H."/>
        </authorList>
    </citation>
    <scope>NUCLEOTIDE SEQUENCE</scope>
</reference>
<keyword evidence="5" id="KW-0539">Nucleus</keyword>
<dbReference type="GO" id="GO:0003700">
    <property type="term" value="F:DNA-binding transcription factor activity"/>
    <property type="evidence" value="ECO:0007669"/>
    <property type="project" value="InterPro"/>
</dbReference>
<dbReference type="Pfam" id="PF00319">
    <property type="entry name" value="SRF-TF"/>
    <property type="match status" value="1"/>
</dbReference>
<keyword evidence="4" id="KW-0804">Transcription</keyword>
<dbReference type="GO" id="GO:0000977">
    <property type="term" value="F:RNA polymerase II transcription regulatory region sequence-specific DNA binding"/>
    <property type="evidence" value="ECO:0007669"/>
    <property type="project" value="InterPro"/>
</dbReference>
<dbReference type="SMART" id="SM00432">
    <property type="entry name" value="MADS"/>
    <property type="match status" value="1"/>
</dbReference>
<dbReference type="GO" id="GO:0005634">
    <property type="term" value="C:nucleus"/>
    <property type="evidence" value="ECO:0007669"/>
    <property type="project" value="UniProtKB-SubCell"/>
</dbReference>
<dbReference type="InterPro" id="IPR036879">
    <property type="entry name" value="TF_MADSbox_sf"/>
</dbReference>
<proteinExistence type="predicted"/>
<sequence>MGRGKIEIKKIENSTNRQVTYSKRRNGIIKKAQELSVLCDAEVSLIMFSSTGRCTSFISPTISLKEFYDRYQQAAGTDLWQSQYQEMYNNLKKLKEINSKLRREIRIRVGEDDLEELDFDELNRLEQHLENSSKIVRQRKFSQIATHTETTRKKVRSQEQIHTTLMQDNFQYEQIEKQYALANHQGISSLELATDGAGGPHIFAFRLHPGQHNNHGDEADYDFHQLRLA</sequence>
<keyword evidence="2" id="KW-0805">Transcription regulation</keyword>
<comment type="subcellular location">
    <subcellularLocation>
        <location evidence="1">Nucleus</location>
    </subcellularLocation>
</comment>
<dbReference type="PROSITE" id="PS00350">
    <property type="entry name" value="MADS_BOX_1"/>
    <property type="match status" value="1"/>
</dbReference>
<dbReference type="PANTHER" id="PTHR48019">
    <property type="entry name" value="SERUM RESPONSE FACTOR HOMOLOG"/>
    <property type="match status" value="1"/>
</dbReference>